<accession>A0A5B7FWA5</accession>
<evidence type="ECO:0000313" key="1">
    <source>
        <dbReference type="EMBL" id="MPC49595.1"/>
    </source>
</evidence>
<dbReference type="Proteomes" id="UP000324222">
    <property type="component" value="Unassembled WGS sequence"/>
</dbReference>
<keyword evidence="2" id="KW-1185">Reference proteome</keyword>
<sequence>MENSQTSVNQCEGQRRGNTRHRTLFLHSPCVACSLSDSFLRFSFLLSFTSRPLTLLYCIRILTISTTTTTTTTTTTDITKL</sequence>
<evidence type="ECO:0000313" key="2">
    <source>
        <dbReference type="Proteomes" id="UP000324222"/>
    </source>
</evidence>
<dbReference type="EMBL" id="VSRR010008974">
    <property type="protein sequence ID" value="MPC49595.1"/>
    <property type="molecule type" value="Genomic_DNA"/>
</dbReference>
<comment type="caution">
    <text evidence="1">The sequence shown here is derived from an EMBL/GenBank/DDBJ whole genome shotgun (WGS) entry which is preliminary data.</text>
</comment>
<proteinExistence type="predicted"/>
<name>A0A5B7FWA5_PORTR</name>
<gene>
    <name evidence="1" type="ORF">E2C01_043403</name>
</gene>
<reference evidence="1 2" key="1">
    <citation type="submission" date="2019-05" db="EMBL/GenBank/DDBJ databases">
        <title>Another draft genome of Portunus trituberculatus and its Hox gene families provides insights of decapod evolution.</title>
        <authorList>
            <person name="Jeong J.-H."/>
            <person name="Song I."/>
            <person name="Kim S."/>
            <person name="Choi T."/>
            <person name="Kim D."/>
            <person name="Ryu S."/>
            <person name="Kim W."/>
        </authorList>
    </citation>
    <scope>NUCLEOTIDE SEQUENCE [LARGE SCALE GENOMIC DNA]</scope>
    <source>
        <tissue evidence="1">Muscle</tissue>
    </source>
</reference>
<protein>
    <submittedName>
        <fullName evidence="1">Uncharacterized protein</fullName>
    </submittedName>
</protein>
<organism evidence="1 2">
    <name type="scientific">Portunus trituberculatus</name>
    <name type="common">Swimming crab</name>
    <name type="synonym">Neptunus trituberculatus</name>
    <dbReference type="NCBI Taxonomy" id="210409"/>
    <lineage>
        <taxon>Eukaryota</taxon>
        <taxon>Metazoa</taxon>
        <taxon>Ecdysozoa</taxon>
        <taxon>Arthropoda</taxon>
        <taxon>Crustacea</taxon>
        <taxon>Multicrustacea</taxon>
        <taxon>Malacostraca</taxon>
        <taxon>Eumalacostraca</taxon>
        <taxon>Eucarida</taxon>
        <taxon>Decapoda</taxon>
        <taxon>Pleocyemata</taxon>
        <taxon>Brachyura</taxon>
        <taxon>Eubrachyura</taxon>
        <taxon>Portunoidea</taxon>
        <taxon>Portunidae</taxon>
        <taxon>Portuninae</taxon>
        <taxon>Portunus</taxon>
    </lineage>
</organism>
<dbReference type="AlphaFoldDB" id="A0A5B7FWA5"/>